<dbReference type="EMBL" id="LIUT01000008">
    <property type="protein sequence ID" value="KOR76467.1"/>
    <property type="molecule type" value="Genomic_DNA"/>
</dbReference>
<organism evidence="10 11">
    <name type="scientific">Paenibacillus solani</name>
    <dbReference type="NCBI Taxonomy" id="1705565"/>
    <lineage>
        <taxon>Bacteria</taxon>
        <taxon>Bacillati</taxon>
        <taxon>Bacillota</taxon>
        <taxon>Bacilli</taxon>
        <taxon>Bacillales</taxon>
        <taxon>Paenibacillaceae</taxon>
        <taxon>Paenibacillus</taxon>
    </lineage>
</organism>
<gene>
    <name evidence="10" type="ORF">AM231_26185</name>
</gene>
<feature type="transmembrane region" description="Helical" evidence="8">
    <location>
        <begin position="53"/>
        <end position="71"/>
    </location>
</feature>
<feature type="domain" description="Threonine/Serine exporter ThrE" evidence="9">
    <location>
        <begin position="6"/>
        <end position="133"/>
    </location>
</feature>
<dbReference type="GO" id="GO:0005886">
    <property type="term" value="C:plasma membrane"/>
    <property type="evidence" value="ECO:0007669"/>
    <property type="project" value="UniProtKB-SubCell"/>
</dbReference>
<keyword evidence="2" id="KW-1003">Cell membrane</keyword>
<reference evidence="11" key="1">
    <citation type="submission" date="2015-08" db="EMBL/GenBank/DDBJ databases">
        <title>Genome sequencing project for genomic taxonomy and phylogenomics of Bacillus-like bacteria.</title>
        <authorList>
            <person name="Liu B."/>
            <person name="Wang J."/>
            <person name="Zhu Y."/>
            <person name="Liu G."/>
            <person name="Chen Q."/>
            <person name="Chen Z."/>
            <person name="Lan J."/>
            <person name="Che J."/>
            <person name="Ge C."/>
            <person name="Shi H."/>
            <person name="Pan Z."/>
            <person name="Liu X."/>
        </authorList>
    </citation>
    <scope>NUCLEOTIDE SEQUENCE [LARGE SCALE GENOMIC DNA]</scope>
    <source>
        <strain evidence="11">FJAT-22460</strain>
    </source>
</reference>
<sequence>MFYIQQLMTSFIASVAFGVIFNAPRKALPQCGFAGMVGWLLYILLQDMSVQPVTAIVVAAFCVTMISHFFAKKYKTPIIVFSVSGIIPLVPGGVAYNALRHVVENQFDQAVQLGARAFVFSGAIALGLLLAEVTNQVIRKWSIIRR</sequence>
<dbReference type="GO" id="GO:0015744">
    <property type="term" value="P:succinate transport"/>
    <property type="evidence" value="ECO:0007669"/>
    <property type="project" value="TreeGrafter"/>
</dbReference>
<keyword evidence="6 8" id="KW-0472">Membrane</keyword>
<evidence type="ECO:0000256" key="5">
    <source>
        <dbReference type="ARBA" id="ARBA00022989"/>
    </source>
</evidence>
<dbReference type="PANTHER" id="PTHR34390">
    <property type="entry name" value="UPF0442 PROTEIN YJJB-RELATED"/>
    <property type="match status" value="1"/>
</dbReference>
<evidence type="ECO:0000256" key="2">
    <source>
        <dbReference type="ARBA" id="ARBA00022475"/>
    </source>
</evidence>
<accession>A0A0M1N2S3</accession>
<evidence type="ECO:0000313" key="10">
    <source>
        <dbReference type="EMBL" id="KOR76467.1"/>
    </source>
</evidence>
<evidence type="ECO:0000256" key="4">
    <source>
        <dbReference type="ARBA" id="ARBA00022692"/>
    </source>
</evidence>
<evidence type="ECO:0000256" key="3">
    <source>
        <dbReference type="ARBA" id="ARBA00022519"/>
    </source>
</evidence>
<dbReference type="InterPro" id="IPR024528">
    <property type="entry name" value="ThrE_2"/>
</dbReference>
<keyword evidence="5 8" id="KW-1133">Transmembrane helix</keyword>
<protein>
    <recommendedName>
        <fullName evidence="9">Threonine/Serine exporter ThrE domain-containing protein</fullName>
    </recommendedName>
</protein>
<comment type="subcellular location">
    <subcellularLocation>
        <location evidence="1">Cell membrane</location>
        <topology evidence="1">Multi-pass membrane protein</topology>
    </subcellularLocation>
</comment>
<evidence type="ECO:0000256" key="1">
    <source>
        <dbReference type="ARBA" id="ARBA00004651"/>
    </source>
</evidence>
<dbReference type="PANTHER" id="PTHR34390:SF1">
    <property type="entry name" value="SUCCINATE TRANSPORTER SUBUNIT YJJB-RELATED"/>
    <property type="match status" value="1"/>
</dbReference>
<evidence type="ECO:0000256" key="7">
    <source>
        <dbReference type="ARBA" id="ARBA00034125"/>
    </source>
</evidence>
<evidence type="ECO:0000259" key="9">
    <source>
        <dbReference type="Pfam" id="PF12821"/>
    </source>
</evidence>
<comment type="similarity">
    <text evidence="7">Belongs to the ThrE exporter (TC 2.A.79) family.</text>
</comment>
<comment type="caution">
    <text evidence="10">The sequence shown here is derived from an EMBL/GenBank/DDBJ whole genome shotgun (WGS) entry which is preliminary data.</text>
</comment>
<dbReference type="Proteomes" id="UP000036932">
    <property type="component" value="Unassembled WGS sequence"/>
</dbReference>
<keyword evidence="4 8" id="KW-0812">Transmembrane</keyword>
<dbReference type="InterPro" id="IPR050539">
    <property type="entry name" value="ThrE_Dicarb/AminoAcid_Exp"/>
</dbReference>
<dbReference type="Pfam" id="PF12821">
    <property type="entry name" value="ThrE_2"/>
    <property type="match status" value="1"/>
</dbReference>
<proteinExistence type="inferred from homology"/>
<dbReference type="AlphaFoldDB" id="A0A0M1N2S3"/>
<evidence type="ECO:0000313" key="11">
    <source>
        <dbReference type="Proteomes" id="UP000036932"/>
    </source>
</evidence>
<keyword evidence="3" id="KW-0997">Cell inner membrane</keyword>
<dbReference type="PATRIC" id="fig|1705565.3.peg.1441"/>
<evidence type="ECO:0000256" key="6">
    <source>
        <dbReference type="ARBA" id="ARBA00023136"/>
    </source>
</evidence>
<feature type="transmembrane region" description="Helical" evidence="8">
    <location>
        <begin position="118"/>
        <end position="138"/>
    </location>
</feature>
<keyword evidence="11" id="KW-1185">Reference proteome</keyword>
<feature type="transmembrane region" description="Helical" evidence="8">
    <location>
        <begin position="78"/>
        <end position="98"/>
    </location>
</feature>
<evidence type="ECO:0000256" key="8">
    <source>
        <dbReference type="SAM" id="Phobius"/>
    </source>
</evidence>
<name>A0A0M1N2S3_9BACL</name>